<evidence type="ECO:0000313" key="2">
    <source>
        <dbReference type="Proteomes" id="UP001056937"/>
    </source>
</evidence>
<dbReference type="Gene3D" id="3.40.50.720">
    <property type="entry name" value="NAD(P)-binding Rossmann-like Domain"/>
    <property type="match status" value="1"/>
</dbReference>
<sequence>MGDKKRDYFASFAAQLPLRRVGQPEESAEAIAFVIANNYVTGSVIDVDGGWHLG</sequence>
<keyword evidence="1" id="KW-0614">Plasmid</keyword>
<dbReference type="InterPro" id="IPR036291">
    <property type="entry name" value="NAD(P)-bd_dom_sf"/>
</dbReference>
<evidence type="ECO:0000313" key="1">
    <source>
        <dbReference type="EMBL" id="USI75185.1"/>
    </source>
</evidence>
<dbReference type="EMBL" id="CP084932">
    <property type="protein sequence ID" value="USI75185.1"/>
    <property type="molecule type" value="Genomic_DNA"/>
</dbReference>
<accession>A0ABY4XEX9</accession>
<geneLocation type="plasmid" evidence="1 2">
    <name>p1</name>
</geneLocation>
<dbReference type="InterPro" id="IPR002347">
    <property type="entry name" value="SDR_fam"/>
</dbReference>
<dbReference type="SUPFAM" id="SSF51735">
    <property type="entry name" value="NAD(P)-binding Rossmann-fold domains"/>
    <property type="match status" value="1"/>
</dbReference>
<name>A0ABY4XEX9_9SPHN</name>
<dbReference type="Pfam" id="PF13561">
    <property type="entry name" value="adh_short_C2"/>
    <property type="match status" value="1"/>
</dbReference>
<gene>
    <name evidence="1" type="ORF">LHA26_19305</name>
</gene>
<proteinExistence type="predicted"/>
<dbReference type="Proteomes" id="UP001056937">
    <property type="component" value="Plasmid p1"/>
</dbReference>
<reference evidence="1" key="1">
    <citation type="journal article" date="2022" name="Toxins">
        <title>Genomic Analysis of Sphingopyxis sp. USTB-05 for Biodegrading Cyanobacterial Hepatotoxins.</title>
        <authorList>
            <person name="Liu C."/>
            <person name="Xu Q."/>
            <person name="Zhao Z."/>
            <person name="Zhang H."/>
            <person name="Liu X."/>
            <person name="Yin C."/>
            <person name="Liu Y."/>
            <person name="Yan H."/>
        </authorList>
    </citation>
    <scope>NUCLEOTIDE SEQUENCE</scope>
    <source>
        <strain evidence="1">NBD5</strain>
    </source>
</reference>
<organism evidence="1 2">
    <name type="scientific">Sphingomonas morindae</name>
    <dbReference type="NCBI Taxonomy" id="1541170"/>
    <lineage>
        <taxon>Bacteria</taxon>
        <taxon>Pseudomonadati</taxon>
        <taxon>Pseudomonadota</taxon>
        <taxon>Alphaproteobacteria</taxon>
        <taxon>Sphingomonadales</taxon>
        <taxon>Sphingomonadaceae</taxon>
        <taxon>Sphingomonas</taxon>
    </lineage>
</organism>
<protein>
    <submittedName>
        <fullName evidence="1">SDR family oxidoreductase</fullName>
    </submittedName>
</protein>
<keyword evidence="2" id="KW-1185">Reference proteome</keyword>
<dbReference type="RefSeq" id="WP_252168997.1">
    <property type="nucleotide sequence ID" value="NZ_CP084932.1"/>
</dbReference>